<dbReference type="InterPro" id="IPR052164">
    <property type="entry name" value="Anthracycline_SecMetBiosynth"/>
</dbReference>
<dbReference type="EMBL" id="JAKLWS010000032">
    <property type="protein sequence ID" value="MCG2590411.1"/>
    <property type="molecule type" value="Genomic_DNA"/>
</dbReference>
<reference evidence="2" key="1">
    <citation type="submission" date="2022-01" db="EMBL/GenBank/DDBJ databases">
        <authorList>
            <person name="Wang Y."/>
        </authorList>
    </citation>
    <scope>NUCLEOTIDE SEQUENCE</scope>
    <source>
        <strain evidence="2">WB101</strain>
    </source>
</reference>
<evidence type="ECO:0000313" key="2">
    <source>
        <dbReference type="EMBL" id="MCG2590411.1"/>
    </source>
</evidence>
<gene>
    <name evidence="2" type="ORF">L6773_17680</name>
</gene>
<reference evidence="2" key="2">
    <citation type="submission" date="2024-05" db="EMBL/GenBank/DDBJ databases">
        <title>Rhodohalobacter halophilus gen. nov., sp. nov., a moderately halophilic member of the family Balneolaceae.</title>
        <authorList>
            <person name="Xia J."/>
        </authorList>
    </citation>
    <scope>NUCLEOTIDE SEQUENCE</scope>
    <source>
        <strain evidence="2">WB101</strain>
    </source>
</reference>
<sequence length="124" mass="13866">MPKNAIQNFQIPVIDFDRALSFYSKIMNYELEQLELQDVKLGVFQCDEEDGVSGTIILGNGQLPSKEGALVYLHCQNDLNVHLQQVEEAGGEIYIGKTELGPEMGYFAIIHDTEGNRIGLFSNE</sequence>
<dbReference type="InterPro" id="IPR029068">
    <property type="entry name" value="Glyas_Bleomycin-R_OHBP_Dase"/>
</dbReference>
<protein>
    <submittedName>
        <fullName evidence="2">VOC family protein</fullName>
    </submittedName>
</protein>
<dbReference type="InterPro" id="IPR037523">
    <property type="entry name" value="VOC_core"/>
</dbReference>
<dbReference type="Gene3D" id="3.10.180.10">
    <property type="entry name" value="2,3-Dihydroxybiphenyl 1,2-Dioxygenase, domain 1"/>
    <property type="match status" value="1"/>
</dbReference>
<feature type="domain" description="VOC" evidence="1">
    <location>
        <begin position="5"/>
        <end position="123"/>
    </location>
</feature>
<dbReference type="Proteomes" id="UP001165366">
    <property type="component" value="Unassembled WGS sequence"/>
</dbReference>
<name>A0ABS9KHT2_9BACT</name>
<evidence type="ECO:0000313" key="3">
    <source>
        <dbReference type="Proteomes" id="UP001165366"/>
    </source>
</evidence>
<dbReference type="SUPFAM" id="SSF54593">
    <property type="entry name" value="Glyoxalase/Bleomycin resistance protein/Dihydroxybiphenyl dioxygenase"/>
    <property type="match status" value="1"/>
</dbReference>
<dbReference type="CDD" id="cd07247">
    <property type="entry name" value="SgaA_N_like"/>
    <property type="match status" value="1"/>
</dbReference>
<dbReference type="InterPro" id="IPR004360">
    <property type="entry name" value="Glyas_Fos-R_dOase_dom"/>
</dbReference>
<dbReference type="PANTHER" id="PTHR33993:SF2">
    <property type="entry name" value="VOC DOMAIN-CONTAINING PROTEIN"/>
    <property type="match status" value="1"/>
</dbReference>
<comment type="caution">
    <text evidence="2">The sequence shown here is derived from an EMBL/GenBank/DDBJ whole genome shotgun (WGS) entry which is preliminary data.</text>
</comment>
<dbReference type="Pfam" id="PF00903">
    <property type="entry name" value="Glyoxalase"/>
    <property type="match status" value="1"/>
</dbReference>
<keyword evidence="3" id="KW-1185">Reference proteome</keyword>
<organism evidence="2 3">
    <name type="scientific">Rhodohalobacter sulfatireducens</name>
    <dbReference type="NCBI Taxonomy" id="2911366"/>
    <lineage>
        <taxon>Bacteria</taxon>
        <taxon>Pseudomonadati</taxon>
        <taxon>Balneolota</taxon>
        <taxon>Balneolia</taxon>
        <taxon>Balneolales</taxon>
        <taxon>Balneolaceae</taxon>
        <taxon>Rhodohalobacter</taxon>
    </lineage>
</organism>
<dbReference type="PROSITE" id="PS51819">
    <property type="entry name" value="VOC"/>
    <property type="match status" value="1"/>
</dbReference>
<accession>A0ABS9KHT2</accession>
<dbReference type="PANTHER" id="PTHR33993">
    <property type="entry name" value="GLYOXALASE-RELATED"/>
    <property type="match status" value="1"/>
</dbReference>
<dbReference type="RefSeq" id="WP_237855807.1">
    <property type="nucleotide sequence ID" value="NZ_JAKLWS010000032.1"/>
</dbReference>
<proteinExistence type="predicted"/>
<evidence type="ECO:0000259" key="1">
    <source>
        <dbReference type="PROSITE" id="PS51819"/>
    </source>
</evidence>